<dbReference type="PANTHER" id="PTHR43537:SF5">
    <property type="entry name" value="UXU OPERON TRANSCRIPTIONAL REGULATOR"/>
    <property type="match status" value="1"/>
</dbReference>
<evidence type="ECO:0000256" key="1">
    <source>
        <dbReference type="ARBA" id="ARBA00023015"/>
    </source>
</evidence>
<dbReference type="Gene3D" id="1.10.10.10">
    <property type="entry name" value="Winged helix-like DNA-binding domain superfamily/Winged helix DNA-binding domain"/>
    <property type="match status" value="1"/>
</dbReference>
<dbReference type="InterPro" id="IPR036388">
    <property type="entry name" value="WH-like_DNA-bd_sf"/>
</dbReference>
<dbReference type="InterPro" id="IPR011711">
    <property type="entry name" value="GntR_C"/>
</dbReference>
<reference evidence="5 6" key="1">
    <citation type="submission" date="2018-02" db="EMBL/GenBank/DDBJ databases">
        <title>Genomic Encyclopedia of Archaeal and Bacterial Type Strains, Phase II (KMG-II): from individual species to whole genera.</title>
        <authorList>
            <person name="Goeker M."/>
        </authorList>
    </citation>
    <scope>NUCLEOTIDE SEQUENCE [LARGE SCALE GENOMIC DNA]</scope>
    <source>
        <strain evidence="5 6">YU 961-1</strain>
    </source>
</reference>
<evidence type="ECO:0000256" key="2">
    <source>
        <dbReference type="ARBA" id="ARBA00023125"/>
    </source>
</evidence>
<proteinExistence type="predicted"/>
<keyword evidence="2 5" id="KW-0238">DNA-binding</keyword>
<dbReference type="Proteomes" id="UP000239203">
    <property type="component" value="Unassembled WGS sequence"/>
</dbReference>
<dbReference type="GO" id="GO:0003700">
    <property type="term" value="F:DNA-binding transcription factor activity"/>
    <property type="evidence" value="ECO:0007669"/>
    <property type="project" value="InterPro"/>
</dbReference>
<evidence type="ECO:0000313" key="5">
    <source>
        <dbReference type="EMBL" id="PPK66064.1"/>
    </source>
</evidence>
<feature type="domain" description="HTH gntR-type" evidence="4">
    <location>
        <begin position="7"/>
        <end position="74"/>
    </location>
</feature>
<name>A0A2S6GLF6_9PSEU</name>
<dbReference type="CDD" id="cd07377">
    <property type="entry name" value="WHTH_GntR"/>
    <property type="match status" value="1"/>
</dbReference>
<protein>
    <submittedName>
        <fullName evidence="5">DNA-binding GntR family transcriptional regulator</fullName>
    </submittedName>
</protein>
<dbReference type="SMART" id="SM00345">
    <property type="entry name" value="HTH_GNTR"/>
    <property type="match status" value="1"/>
</dbReference>
<dbReference type="EMBL" id="PTIX01000011">
    <property type="protein sequence ID" value="PPK66064.1"/>
    <property type="molecule type" value="Genomic_DNA"/>
</dbReference>
<dbReference type="Pfam" id="PF07729">
    <property type="entry name" value="FCD"/>
    <property type="match status" value="1"/>
</dbReference>
<keyword evidence="3" id="KW-0804">Transcription</keyword>
<dbReference type="PROSITE" id="PS50949">
    <property type="entry name" value="HTH_GNTR"/>
    <property type="match status" value="1"/>
</dbReference>
<dbReference type="InterPro" id="IPR008920">
    <property type="entry name" value="TF_FadR/GntR_C"/>
</dbReference>
<keyword evidence="6" id="KW-1185">Reference proteome</keyword>
<sequence>MPDLEHLSLPDTVHRLLRTRILNNELPSGTRLIEASIAEELGVSRATVRAALARLAGEGLVEISPRRHSIVTRLSHEDIQDACYARYVLEEGAVRAVLAHGAAELVDPLTELVARMEHAARDRDLAVMVDLDTAFHGSLVAAARKPRLARLFAGMDAQMGAVMRSSLEEQHLDLAEMPRMHRDLVDALAGGDPALVASTLYRHYLREDYVL</sequence>
<dbReference type="InterPro" id="IPR036390">
    <property type="entry name" value="WH_DNA-bd_sf"/>
</dbReference>
<dbReference type="PRINTS" id="PR00035">
    <property type="entry name" value="HTHGNTR"/>
</dbReference>
<accession>A0A2S6GLF6</accession>
<dbReference type="SUPFAM" id="SSF46785">
    <property type="entry name" value="Winged helix' DNA-binding domain"/>
    <property type="match status" value="1"/>
</dbReference>
<dbReference type="Gene3D" id="1.20.120.530">
    <property type="entry name" value="GntR ligand-binding domain-like"/>
    <property type="match status" value="1"/>
</dbReference>
<dbReference type="Pfam" id="PF00392">
    <property type="entry name" value="GntR"/>
    <property type="match status" value="1"/>
</dbReference>
<keyword evidence="1" id="KW-0805">Transcription regulation</keyword>
<dbReference type="SMART" id="SM00895">
    <property type="entry name" value="FCD"/>
    <property type="match status" value="1"/>
</dbReference>
<dbReference type="AlphaFoldDB" id="A0A2S6GLF6"/>
<evidence type="ECO:0000313" key="6">
    <source>
        <dbReference type="Proteomes" id="UP000239203"/>
    </source>
</evidence>
<dbReference type="RefSeq" id="WP_104480569.1">
    <property type="nucleotide sequence ID" value="NZ_CP154825.1"/>
</dbReference>
<dbReference type="SUPFAM" id="SSF48008">
    <property type="entry name" value="GntR ligand-binding domain-like"/>
    <property type="match status" value="1"/>
</dbReference>
<gene>
    <name evidence="5" type="ORF">CLV40_11128</name>
</gene>
<dbReference type="OrthoDB" id="9816161at2"/>
<dbReference type="GO" id="GO:0003677">
    <property type="term" value="F:DNA binding"/>
    <property type="evidence" value="ECO:0007669"/>
    <property type="project" value="UniProtKB-KW"/>
</dbReference>
<organism evidence="5 6">
    <name type="scientific">Actinokineospora auranticolor</name>
    <dbReference type="NCBI Taxonomy" id="155976"/>
    <lineage>
        <taxon>Bacteria</taxon>
        <taxon>Bacillati</taxon>
        <taxon>Actinomycetota</taxon>
        <taxon>Actinomycetes</taxon>
        <taxon>Pseudonocardiales</taxon>
        <taxon>Pseudonocardiaceae</taxon>
        <taxon>Actinokineospora</taxon>
    </lineage>
</organism>
<evidence type="ECO:0000256" key="3">
    <source>
        <dbReference type="ARBA" id="ARBA00023163"/>
    </source>
</evidence>
<comment type="caution">
    <text evidence="5">The sequence shown here is derived from an EMBL/GenBank/DDBJ whole genome shotgun (WGS) entry which is preliminary data.</text>
</comment>
<dbReference type="InterPro" id="IPR000524">
    <property type="entry name" value="Tscrpt_reg_HTH_GntR"/>
</dbReference>
<dbReference type="PANTHER" id="PTHR43537">
    <property type="entry name" value="TRANSCRIPTIONAL REGULATOR, GNTR FAMILY"/>
    <property type="match status" value="1"/>
</dbReference>
<evidence type="ECO:0000259" key="4">
    <source>
        <dbReference type="PROSITE" id="PS50949"/>
    </source>
</evidence>